<sequence>MKNAKKTEKAEPITLASPVDPNRSFVLFPSRLLTAGSAAVSLESLLKQVRKQPAERRIEEIIYDSAALRMEIHYERSPERGTE</sequence>
<protein>
    <submittedName>
        <fullName evidence="1">Uncharacterized protein</fullName>
    </submittedName>
</protein>
<keyword evidence="2" id="KW-1185">Reference proteome</keyword>
<evidence type="ECO:0000313" key="1">
    <source>
        <dbReference type="EMBL" id="MEF2965650.1"/>
    </source>
</evidence>
<evidence type="ECO:0000313" key="2">
    <source>
        <dbReference type="Proteomes" id="UP001306950"/>
    </source>
</evidence>
<dbReference type="EMBL" id="JAZHPZ010000003">
    <property type="protein sequence ID" value="MEF2965650.1"/>
    <property type="molecule type" value="Genomic_DNA"/>
</dbReference>
<accession>A0ABU7VPH3</accession>
<name>A0ABU7VPH3_9BACL</name>
<organism evidence="1 2">
    <name type="scientific">Paenibacillus haidiansis</name>
    <dbReference type="NCBI Taxonomy" id="1574488"/>
    <lineage>
        <taxon>Bacteria</taxon>
        <taxon>Bacillati</taxon>
        <taxon>Bacillota</taxon>
        <taxon>Bacilli</taxon>
        <taxon>Bacillales</taxon>
        <taxon>Paenibacillaceae</taxon>
        <taxon>Paenibacillus</taxon>
    </lineage>
</organism>
<proteinExistence type="predicted"/>
<comment type="caution">
    <text evidence="1">The sequence shown here is derived from an EMBL/GenBank/DDBJ whole genome shotgun (WGS) entry which is preliminary data.</text>
</comment>
<reference evidence="1 2" key="1">
    <citation type="submission" date="2024-02" db="EMBL/GenBank/DDBJ databases">
        <title>A nitrogen-fixing paenibacillus bacterium.</title>
        <authorList>
            <person name="Zhang W.L."/>
            <person name="Chen S.F."/>
        </authorList>
    </citation>
    <scope>NUCLEOTIDE SEQUENCE [LARGE SCALE GENOMIC DNA]</scope>
    <source>
        <strain evidence="1 2">M1</strain>
    </source>
</reference>
<dbReference type="Proteomes" id="UP001306950">
    <property type="component" value="Unassembled WGS sequence"/>
</dbReference>
<gene>
    <name evidence="1" type="ORF">V3851_07395</name>
</gene>
<dbReference type="RefSeq" id="WP_331845883.1">
    <property type="nucleotide sequence ID" value="NZ_JAZHPZ010000003.1"/>
</dbReference>